<dbReference type="OrthoDB" id="1222125at2"/>
<dbReference type="EMBL" id="SNWI01000005">
    <property type="protein sequence ID" value="TDO01402.1"/>
    <property type="molecule type" value="Genomic_DNA"/>
</dbReference>
<keyword evidence="1" id="KW-0812">Transmembrane</keyword>
<feature type="domain" description="Conjugative transposon TraJ C-terminal" evidence="3">
    <location>
        <begin position="69"/>
        <end position="394"/>
    </location>
</feature>
<comment type="caution">
    <text evidence="4">The sequence shown here is derived from an EMBL/GenBank/DDBJ whole genome shotgun (WGS) entry which is preliminary data.</text>
</comment>
<dbReference type="RefSeq" id="WP_133465303.1">
    <property type="nucleotide sequence ID" value="NZ_SNWI01000005.1"/>
</dbReference>
<dbReference type="Proteomes" id="UP000294848">
    <property type="component" value="Unassembled WGS sequence"/>
</dbReference>
<feature type="chain" id="PRO_5020195827" evidence="2">
    <location>
        <begin position="27"/>
        <end position="399"/>
    </location>
</feature>
<gene>
    <name evidence="4" type="ORF">DET52_105261</name>
</gene>
<proteinExistence type="predicted"/>
<dbReference type="Pfam" id="PF07863">
    <property type="entry name" value="CtnDOT_TraJ"/>
    <property type="match status" value="1"/>
</dbReference>
<protein>
    <submittedName>
        <fullName evidence="4">TrbL/VirB6 plasmid conjugal transfer protein</fullName>
    </submittedName>
</protein>
<feature type="transmembrane region" description="Helical" evidence="1">
    <location>
        <begin position="107"/>
        <end position="126"/>
    </location>
</feature>
<evidence type="ECO:0000256" key="1">
    <source>
        <dbReference type="SAM" id="Phobius"/>
    </source>
</evidence>
<name>A0A4R6H0C0_9BACT</name>
<keyword evidence="1" id="KW-1133">Transmembrane helix</keyword>
<evidence type="ECO:0000313" key="5">
    <source>
        <dbReference type="Proteomes" id="UP000294848"/>
    </source>
</evidence>
<feature type="transmembrane region" description="Helical" evidence="1">
    <location>
        <begin position="243"/>
        <end position="265"/>
    </location>
</feature>
<feature type="signal peptide" evidence="2">
    <location>
        <begin position="1"/>
        <end position="26"/>
    </location>
</feature>
<feature type="transmembrane region" description="Helical" evidence="1">
    <location>
        <begin position="271"/>
        <end position="292"/>
    </location>
</feature>
<feature type="transmembrane region" description="Helical" evidence="1">
    <location>
        <begin position="333"/>
        <end position="352"/>
    </location>
</feature>
<feature type="transmembrane region" description="Helical" evidence="1">
    <location>
        <begin position="214"/>
        <end position="231"/>
    </location>
</feature>
<evidence type="ECO:0000313" key="4">
    <source>
        <dbReference type="EMBL" id="TDO01402.1"/>
    </source>
</evidence>
<evidence type="ECO:0000256" key="2">
    <source>
        <dbReference type="SAM" id="SignalP"/>
    </source>
</evidence>
<evidence type="ECO:0000259" key="3">
    <source>
        <dbReference type="Pfam" id="PF07863"/>
    </source>
</evidence>
<dbReference type="AlphaFoldDB" id="A0A4R6H0C0"/>
<keyword evidence="1" id="KW-0472">Membrane</keyword>
<sequence length="399" mass="44583">MKYIKFLFGGLLFAVLFLCNPIDSKAQTADDEVENAVDFSQGKKIYEDWFMESFRTNMKKNIWYNFDSFILFAKVIGWLMTILFFAQRGYEMMTGAKQWEILPLLRPFGLFLIITFWGPFISFLSLPGDLMAEAMWEKQAAQQQLVNNLRIEREKYAYNLAQNIFQKTAEVDVATEQSKSTFQKMLDSAGKAVMDGLEAVMTPLFTLKAMMNNAANRIVGTLLEWLSLLLLRLATYLVISMQLIYSGILIMLGPISVALSIFPLFRDSFAAWISRFISVSLYTTIAEIIIFIGSRLQQFALESEINRYKEIVDSDGLLLSAEKLMYLMGSNPIGFGTVILTFLITAIMLFTVPSVSTWIVSTSGVSSAISTMGRAAPAVAGSSKSAASSAVRKVATKGI</sequence>
<keyword evidence="2" id="KW-0732">Signal</keyword>
<dbReference type="InterPro" id="IPR012424">
    <property type="entry name" value="Conjugative_transposon_TraJ_C"/>
</dbReference>
<reference evidence="4 5" key="1">
    <citation type="submission" date="2019-03" db="EMBL/GenBank/DDBJ databases">
        <title>Freshwater and sediment microbial communities from various areas in North America, analyzing microbe dynamics in response to fracking.</title>
        <authorList>
            <person name="Lamendella R."/>
        </authorList>
    </citation>
    <scope>NUCLEOTIDE SEQUENCE [LARGE SCALE GENOMIC DNA]</scope>
    <source>
        <strain evidence="4 5">114D</strain>
    </source>
</reference>
<feature type="transmembrane region" description="Helical" evidence="1">
    <location>
        <begin position="62"/>
        <end position="86"/>
    </location>
</feature>
<organism evidence="4 5">
    <name type="scientific">Sunxiuqinia elliptica</name>
    <dbReference type="NCBI Taxonomy" id="655355"/>
    <lineage>
        <taxon>Bacteria</taxon>
        <taxon>Pseudomonadati</taxon>
        <taxon>Bacteroidota</taxon>
        <taxon>Bacteroidia</taxon>
        <taxon>Marinilabiliales</taxon>
        <taxon>Prolixibacteraceae</taxon>
        <taxon>Sunxiuqinia</taxon>
    </lineage>
</organism>
<accession>A0A4R6H0C0</accession>